<evidence type="ECO:0000256" key="2">
    <source>
        <dbReference type="SAM" id="SignalP"/>
    </source>
</evidence>
<dbReference type="Proteomes" id="UP001195914">
    <property type="component" value="Unassembled WGS sequence"/>
</dbReference>
<evidence type="ECO:0000256" key="1">
    <source>
        <dbReference type="SAM" id="MobiDB-lite"/>
    </source>
</evidence>
<comment type="caution">
    <text evidence="3">The sequence shown here is derived from an EMBL/GenBank/DDBJ whole genome shotgun (WGS) entry which is preliminary data.</text>
</comment>
<feature type="chain" id="PRO_5042163747" evidence="2">
    <location>
        <begin position="25"/>
        <end position="298"/>
    </location>
</feature>
<reference evidence="3" key="2">
    <citation type="submission" date="2021-05" db="EMBL/GenBank/DDBJ databases">
        <authorList>
            <person name="Pain A."/>
        </authorList>
    </citation>
    <scope>NUCLEOTIDE SEQUENCE</scope>
    <source>
        <strain evidence="3">1802A</strain>
    </source>
</reference>
<accession>A0AAD9G6S6</accession>
<proteinExistence type="predicted"/>
<keyword evidence="4" id="KW-1185">Reference proteome</keyword>
<protein>
    <submittedName>
        <fullName evidence="3">Secreted antigen 1</fullName>
    </submittedName>
</protein>
<sequence length="298" mass="33085">MKFLGILRASALFILLSAFHGSRGVFCSNLEVNPSAESPTVEVPEISENLEDSAVESSSASSAPAPKSDLVFESSEWDDSHLASTVLFLEQFCEGVKAKKFDAHIPDANIMKLSKATYAVSSYLELLTDSLLPRYGPGSVEERKEIPGDLYENALRPEKFKDYSKWIVKNIPNIDKALMNMYNDGLKLSKEQLKTNTEVGPLKYGFVYNGYWWSMSLGSGNCDMLTVVISEIQTFSGALESLQKRLGEILEDPQREKASTTRKFLSLFSRGKKSDVNPKQEDSTVKSQAVEDAEHKDA</sequence>
<dbReference type="AlphaFoldDB" id="A0AAD9G6S6"/>
<evidence type="ECO:0000313" key="3">
    <source>
        <dbReference type="EMBL" id="KAK1932893.1"/>
    </source>
</evidence>
<feature type="signal peptide" evidence="2">
    <location>
        <begin position="1"/>
        <end position="24"/>
    </location>
</feature>
<feature type="region of interest" description="Disordered" evidence="1">
    <location>
        <begin position="269"/>
        <end position="298"/>
    </location>
</feature>
<dbReference type="EMBL" id="JAHBMH010000073">
    <property type="protein sequence ID" value="KAK1932893.1"/>
    <property type="molecule type" value="Genomic_DNA"/>
</dbReference>
<evidence type="ECO:0000313" key="4">
    <source>
        <dbReference type="Proteomes" id="UP001195914"/>
    </source>
</evidence>
<organism evidence="3 4">
    <name type="scientific">Babesia divergens</name>
    <dbReference type="NCBI Taxonomy" id="32595"/>
    <lineage>
        <taxon>Eukaryota</taxon>
        <taxon>Sar</taxon>
        <taxon>Alveolata</taxon>
        <taxon>Apicomplexa</taxon>
        <taxon>Aconoidasida</taxon>
        <taxon>Piroplasmida</taxon>
        <taxon>Babesiidae</taxon>
        <taxon>Babesia</taxon>
    </lineage>
</organism>
<keyword evidence="2" id="KW-0732">Signal</keyword>
<reference evidence="3" key="1">
    <citation type="journal article" date="2014" name="Nucleic Acids Res.">
        <title>The evolutionary dynamics of variant antigen genes in Babesia reveal a history of genomic innovation underlying host-parasite interaction.</title>
        <authorList>
            <person name="Jackson A.P."/>
            <person name="Otto T.D."/>
            <person name="Darby A."/>
            <person name="Ramaprasad A."/>
            <person name="Xia D."/>
            <person name="Echaide I.E."/>
            <person name="Farber M."/>
            <person name="Gahlot S."/>
            <person name="Gamble J."/>
            <person name="Gupta D."/>
            <person name="Gupta Y."/>
            <person name="Jackson L."/>
            <person name="Malandrin L."/>
            <person name="Malas T.B."/>
            <person name="Moussa E."/>
            <person name="Nair M."/>
            <person name="Reid A.J."/>
            <person name="Sanders M."/>
            <person name="Sharma J."/>
            <person name="Tracey A."/>
            <person name="Quail M.A."/>
            <person name="Weir W."/>
            <person name="Wastling J.M."/>
            <person name="Hall N."/>
            <person name="Willadsen P."/>
            <person name="Lingelbach K."/>
            <person name="Shiels B."/>
            <person name="Tait A."/>
            <person name="Berriman M."/>
            <person name="Allred D.R."/>
            <person name="Pain A."/>
        </authorList>
    </citation>
    <scope>NUCLEOTIDE SEQUENCE</scope>
    <source>
        <strain evidence="3">1802A</strain>
    </source>
</reference>
<feature type="compositionally biased region" description="Basic and acidic residues" evidence="1">
    <location>
        <begin position="272"/>
        <end position="284"/>
    </location>
</feature>
<name>A0AAD9G6S6_BABDI</name>
<gene>
    <name evidence="3" type="ORF">X943_001274</name>
</gene>